<feature type="domain" description="Methyl-accepting transducer" evidence="12">
    <location>
        <begin position="394"/>
        <end position="623"/>
    </location>
</feature>
<evidence type="ECO:0000259" key="12">
    <source>
        <dbReference type="PROSITE" id="PS50111"/>
    </source>
</evidence>
<dbReference type="InterPro" id="IPR004090">
    <property type="entry name" value="Chemotax_Me-accpt_rcpt"/>
</dbReference>
<comment type="similarity">
    <text evidence="7">Belongs to the methyl-accepting chemotaxis (MCP) protein family.</text>
</comment>
<dbReference type="SUPFAM" id="SSF103190">
    <property type="entry name" value="Sensory domain-like"/>
    <property type="match status" value="1"/>
</dbReference>
<evidence type="ECO:0008006" key="16">
    <source>
        <dbReference type="Google" id="ProtNLM"/>
    </source>
</evidence>
<evidence type="ECO:0000256" key="5">
    <source>
        <dbReference type="ARBA" id="ARBA00022989"/>
    </source>
</evidence>
<feature type="coiled-coil region" evidence="9">
    <location>
        <begin position="594"/>
        <end position="621"/>
    </location>
</feature>
<evidence type="ECO:0000256" key="6">
    <source>
        <dbReference type="ARBA" id="ARBA00023136"/>
    </source>
</evidence>
<dbReference type="GO" id="GO:0005886">
    <property type="term" value="C:plasma membrane"/>
    <property type="evidence" value="ECO:0007669"/>
    <property type="project" value="UniProtKB-SubCell"/>
</dbReference>
<reference evidence="14 15" key="1">
    <citation type="submission" date="2016-10" db="EMBL/GenBank/DDBJ databases">
        <title>Draft genome sequences of four alkaliphilic bacteria belonging to the Anaerobacillus genus.</title>
        <authorList>
            <person name="Bassil N.M."/>
            <person name="Lloyd J.R."/>
        </authorList>
    </citation>
    <scope>NUCLEOTIDE SEQUENCE [LARGE SCALE GENOMIC DNA]</scope>
    <source>
        <strain evidence="14 15">DSM 15340</strain>
    </source>
</reference>
<evidence type="ECO:0000256" key="2">
    <source>
        <dbReference type="ARBA" id="ARBA00022475"/>
    </source>
</evidence>
<dbReference type="PANTHER" id="PTHR43531:SF11">
    <property type="entry name" value="METHYL-ACCEPTING CHEMOTAXIS PROTEIN 3"/>
    <property type="match status" value="1"/>
</dbReference>
<evidence type="ECO:0000256" key="11">
    <source>
        <dbReference type="SAM" id="Phobius"/>
    </source>
</evidence>
<organism evidence="14 15">
    <name type="scientific">Anaerobacillus arseniciselenatis</name>
    <dbReference type="NCBI Taxonomy" id="85682"/>
    <lineage>
        <taxon>Bacteria</taxon>
        <taxon>Bacillati</taxon>
        <taxon>Bacillota</taxon>
        <taxon>Bacilli</taxon>
        <taxon>Bacillales</taxon>
        <taxon>Bacillaceae</taxon>
        <taxon>Anaerobacillus</taxon>
    </lineage>
</organism>
<keyword evidence="8" id="KW-0807">Transducer</keyword>
<keyword evidence="5 11" id="KW-1133">Transmembrane helix</keyword>
<dbReference type="RefSeq" id="WP_071313998.1">
    <property type="nucleotide sequence ID" value="NZ_MLQQ01000040.1"/>
</dbReference>
<keyword evidence="4 11" id="KW-0812">Transmembrane</keyword>
<dbReference type="PROSITE" id="PS50111">
    <property type="entry name" value="CHEMOTAXIS_TRANSDUC_2"/>
    <property type="match status" value="1"/>
</dbReference>
<proteinExistence type="inferred from homology"/>
<feature type="domain" description="HAMP" evidence="13">
    <location>
        <begin position="337"/>
        <end position="389"/>
    </location>
</feature>
<feature type="transmembrane region" description="Helical" evidence="11">
    <location>
        <begin position="316"/>
        <end position="335"/>
    </location>
</feature>
<dbReference type="InterPro" id="IPR003660">
    <property type="entry name" value="HAMP_dom"/>
</dbReference>
<feature type="compositionally biased region" description="Acidic residues" evidence="10">
    <location>
        <begin position="678"/>
        <end position="694"/>
    </location>
</feature>
<keyword evidence="15" id="KW-1185">Reference proteome</keyword>
<comment type="subcellular location">
    <subcellularLocation>
        <location evidence="1">Cell membrane</location>
        <topology evidence="1">Multi-pass membrane protein</topology>
    </subcellularLocation>
</comment>
<accession>A0A1S2LD32</accession>
<dbReference type="PROSITE" id="PS50885">
    <property type="entry name" value="HAMP"/>
    <property type="match status" value="1"/>
</dbReference>
<evidence type="ECO:0000313" key="15">
    <source>
        <dbReference type="Proteomes" id="UP000180098"/>
    </source>
</evidence>
<evidence type="ECO:0000256" key="10">
    <source>
        <dbReference type="SAM" id="MobiDB-lite"/>
    </source>
</evidence>
<dbReference type="CDD" id="cd06225">
    <property type="entry name" value="HAMP"/>
    <property type="match status" value="1"/>
</dbReference>
<gene>
    <name evidence="14" type="ORF">BKP35_14105</name>
</gene>
<dbReference type="OrthoDB" id="9804712at2"/>
<evidence type="ECO:0000313" key="14">
    <source>
        <dbReference type="EMBL" id="OIJ10234.1"/>
    </source>
</evidence>
<protein>
    <recommendedName>
        <fullName evidence="16">Methyl-accepting chemotaxis protein</fullName>
    </recommendedName>
</protein>
<dbReference type="Proteomes" id="UP000180098">
    <property type="component" value="Unassembled WGS sequence"/>
</dbReference>
<evidence type="ECO:0000256" key="4">
    <source>
        <dbReference type="ARBA" id="ARBA00022692"/>
    </source>
</evidence>
<feature type="region of interest" description="Disordered" evidence="10">
    <location>
        <begin position="399"/>
        <end position="422"/>
    </location>
</feature>
<dbReference type="GO" id="GO:0006935">
    <property type="term" value="P:chemotaxis"/>
    <property type="evidence" value="ECO:0007669"/>
    <property type="project" value="UniProtKB-KW"/>
</dbReference>
<dbReference type="SMART" id="SM00283">
    <property type="entry name" value="MA"/>
    <property type="match status" value="1"/>
</dbReference>
<evidence type="ECO:0000256" key="1">
    <source>
        <dbReference type="ARBA" id="ARBA00004651"/>
    </source>
</evidence>
<keyword evidence="2" id="KW-1003">Cell membrane</keyword>
<sequence length="694" mass="76261">MKKKFSLNLSLKVKMIGLFLLVGILPLIVVSFLNYNAASNNVREEILAKNNMYQELVSSELDEYFEFRKRNAELLAETPGVYQSLQVLVEQNGDTTSSEWLEREAVLSELVDSAVEKMDYLLMYFTDVEGNVIYSDYRDLIGQNMYDRDYIQRAIQGESYWSALFHSGVVNDNVLAVGAPIRENGRTGNVTGTLSVVVDQARLDAVVHAGLSSLGETADAYLIDAEGTLLTNTMFGEYRSNAALNESINTDAVRMLGPQIRSENHAFTEAVEYLDYEGTPVIGMIGVLNLGDTPAGLIVEVYQEEAFAGLVSMRNMIFIIALIAIPIIAVVGLFISQSLSKPIKETQEIVSLIGENDFREKATVYTNDEVGQMAKDLNQTIDNLSETIYRVRNASDTVSHGAEEIASGNQDLSQRTEEQASSLEEISSTIEEMTSSLEGSAANANEADHISQQTMGIVQSGETVVVDLREAMSEITKGSNEISEIISTVNDIAFQTNLLALNAAVEAARAGDQGRGFAVVAAEVRNLAGRSAEAAKEISKLIQDSIVRVDKGNELMTSTEKVLKEIVENTQRTTDVVGEIAASLKEQSMAAGDIRSAIEELNQVTQQNASLVEEIASSSENMMSESVELSNLIGVFKLTNDKGTIIQPQKKLVSTNTVKEKDKEPLPTRKKHRSEQESNQEDDFDFNEDDFEKF</sequence>
<dbReference type="Pfam" id="PF02743">
    <property type="entry name" value="dCache_1"/>
    <property type="match status" value="1"/>
</dbReference>
<comment type="caution">
    <text evidence="14">The sequence shown here is derived from an EMBL/GenBank/DDBJ whole genome shotgun (WGS) entry which is preliminary data.</text>
</comment>
<dbReference type="InterPro" id="IPR004089">
    <property type="entry name" value="MCPsignal_dom"/>
</dbReference>
<feature type="compositionally biased region" description="Basic and acidic residues" evidence="10">
    <location>
        <begin position="658"/>
        <end position="667"/>
    </location>
</feature>
<dbReference type="GO" id="GO:0004888">
    <property type="term" value="F:transmembrane signaling receptor activity"/>
    <property type="evidence" value="ECO:0007669"/>
    <property type="project" value="InterPro"/>
</dbReference>
<dbReference type="EMBL" id="MLQQ01000040">
    <property type="protein sequence ID" value="OIJ10234.1"/>
    <property type="molecule type" value="Genomic_DNA"/>
</dbReference>
<dbReference type="PANTHER" id="PTHR43531">
    <property type="entry name" value="PROTEIN ICFG"/>
    <property type="match status" value="1"/>
</dbReference>
<dbReference type="InterPro" id="IPR033479">
    <property type="entry name" value="dCache_1"/>
</dbReference>
<dbReference type="Pfam" id="PF00015">
    <property type="entry name" value="MCPsignal"/>
    <property type="match status" value="1"/>
</dbReference>
<keyword evidence="9" id="KW-0175">Coiled coil</keyword>
<dbReference type="PRINTS" id="PR00260">
    <property type="entry name" value="CHEMTRNSDUCR"/>
</dbReference>
<dbReference type="InterPro" id="IPR051310">
    <property type="entry name" value="MCP_chemotaxis"/>
</dbReference>
<evidence type="ECO:0000256" key="8">
    <source>
        <dbReference type="PROSITE-ProRule" id="PRU00284"/>
    </source>
</evidence>
<keyword evidence="6 11" id="KW-0472">Membrane</keyword>
<dbReference type="Pfam" id="PF00672">
    <property type="entry name" value="HAMP"/>
    <property type="match status" value="1"/>
</dbReference>
<dbReference type="GO" id="GO:0007165">
    <property type="term" value="P:signal transduction"/>
    <property type="evidence" value="ECO:0007669"/>
    <property type="project" value="UniProtKB-KW"/>
</dbReference>
<evidence type="ECO:0000256" key="3">
    <source>
        <dbReference type="ARBA" id="ARBA00022500"/>
    </source>
</evidence>
<evidence type="ECO:0000256" key="9">
    <source>
        <dbReference type="SAM" id="Coils"/>
    </source>
</evidence>
<name>A0A1S2LD32_9BACI</name>
<dbReference type="Gene3D" id="1.10.287.950">
    <property type="entry name" value="Methyl-accepting chemotaxis protein"/>
    <property type="match status" value="1"/>
</dbReference>
<keyword evidence="3" id="KW-0145">Chemotaxis</keyword>
<dbReference type="CDD" id="cd11386">
    <property type="entry name" value="MCP_signal"/>
    <property type="match status" value="1"/>
</dbReference>
<evidence type="ECO:0000256" key="7">
    <source>
        <dbReference type="ARBA" id="ARBA00029447"/>
    </source>
</evidence>
<dbReference type="SMART" id="SM00304">
    <property type="entry name" value="HAMP"/>
    <property type="match status" value="2"/>
</dbReference>
<feature type="coiled-coil region" evidence="9">
    <location>
        <begin position="367"/>
        <end position="394"/>
    </location>
</feature>
<feature type="region of interest" description="Disordered" evidence="10">
    <location>
        <begin position="654"/>
        <end position="694"/>
    </location>
</feature>
<dbReference type="AlphaFoldDB" id="A0A1S2LD32"/>
<evidence type="ECO:0000259" key="13">
    <source>
        <dbReference type="PROSITE" id="PS50885"/>
    </source>
</evidence>
<dbReference type="SUPFAM" id="SSF58104">
    <property type="entry name" value="Methyl-accepting chemotaxis protein (MCP) signaling domain"/>
    <property type="match status" value="1"/>
</dbReference>
<dbReference type="Gene3D" id="3.30.450.20">
    <property type="entry name" value="PAS domain"/>
    <property type="match status" value="1"/>
</dbReference>
<dbReference type="InterPro" id="IPR029151">
    <property type="entry name" value="Sensor-like_sf"/>
</dbReference>
<dbReference type="FunFam" id="1.10.287.950:FF:000001">
    <property type="entry name" value="Methyl-accepting chemotaxis sensory transducer"/>
    <property type="match status" value="1"/>
</dbReference>